<dbReference type="Proteomes" id="UP000233837">
    <property type="component" value="Unassembled WGS sequence"/>
</dbReference>
<gene>
    <name evidence="2" type="primary">GSTZ1</name>
    <name evidence="2" type="ORF">MA16_Dca014090</name>
</gene>
<dbReference type="Gene3D" id="1.20.1050.10">
    <property type="match status" value="1"/>
</dbReference>
<dbReference type="GO" id="GO:0016740">
    <property type="term" value="F:transferase activity"/>
    <property type="evidence" value="ECO:0007669"/>
    <property type="project" value="UniProtKB-KW"/>
</dbReference>
<reference evidence="2 3" key="2">
    <citation type="journal article" date="2017" name="Nature">
        <title>The Apostasia genome and the evolution of orchids.</title>
        <authorList>
            <person name="Zhang G.Q."/>
            <person name="Liu K.W."/>
            <person name="Li Z."/>
            <person name="Lohaus R."/>
            <person name="Hsiao Y.Y."/>
            <person name="Niu S.C."/>
            <person name="Wang J.Y."/>
            <person name="Lin Y.C."/>
            <person name="Xu Q."/>
            <person name="Chen L.J."/>
            <person name="Yoshida K."/>
            <person name="Fujiwara S."/>
            <person name="Wang Z.W."/>
            <person name="Zhang Y.Q."/>
            <person name="Mitsuda N."/>
            <person name="Wang M."/>
            <person name="Liu G.H."/>
            <person name="Pecoraro L."/>
            <person name="Huang H.X."/>
            <person name="Xiao X.J."/>
            <person name="Lin M."/>
            <person name="Wu X.Y."/>
            <person name="Wu W.L."/>
            <person name="Chen Y.Y."/>
            <person name="Chang S.B."/>
            <person name="Sakamoto S."/>
            <person name="Ohme-Takagi M."/>
            <person name="Yagi M."/>
            <person name="Zeng S.J."/>
            <person name="Shen C.Y."/>
            <person name="Yeh C.M."/>
            <person name="Luo Y.B."/>
            <person name="Tsai W.C."/>
            <person name="Van de Peer Y."/>
            <person name="Liu Z.J."/>
        </authorList>
    </citation>
    <scope>NUCLEOTIDE SEQUENCE [LARGE SCALE GENOMIC DNA]</scope>
    <source>
        <tissue evidence="2">The whole plant</tissue>
    </source>
</reference>
<dbReference type="InterPro" id="IPR036282">
    <property type="entry name" value="Glutathione-S-Trfase_C_sf"/>
</dbReference>
<dbReference type="STRING" id="906689.A0A2I0VS53"/>
<keyword evidence="2" id="KW-0808">Transferase</keyword>
<dbReference type="EMBL" id="KZ503289">
    <property type="protein sequence ID" value="PKU66240.1"/>
    <property type="molecule type" value="Genomic_DNA"/>
</dbReference>
<accession>A0A2I0VS53</accession>
<evidence type="ECO:0000313" key="3">
    <source>
        <dbReference type="Proteomes" id="UP000233837"/>
    </source>
</evidence>
<reference evidence="2 3" key="1">
    <citation type="journal article" date="2016" name="Sci. Rep.">
        <title>The Dendrobium catenatum Lindl. genome sequence provides insights into polysaccharide synthase, floral development and adaptive evolution.</title>
        <authorList>
            <person name="Zhang G.Q."/>
            <person name="Xu Q."/>
            <person name="Bian C."/>
            <person name="Tsai W.C."/>
            <person name="Yeh C.M."/>
            <person name="Liu K.W."/>
            <person name="Yoshida K."/>
            <person name="Zhang L.S."/>
            <person name="Chang S.B."/>
            <person name="Chen F."/>
            <person name="Shi Y."/>
            <person name="Su Y.Y."/>
            <person name="Zhang Y.Q."/>
            <person name="Chen L.J."/>
            <person name="Yin Y."/>
            <person name="Lin M."/>
            <person name="Huang H."/>
            <person name="Deng H."/>
            <person name="Wang Z.W."/>
            <person name="Zhu S.L."/>
            <person name="Zhao X."/>
            <person name="Deng C."/>
            <person name="Niu S.C."/>
            <person name="Huang J."/>
            <person name="Wang M."/>
            <person name="Liu G.H."/>
            <person name="Yang H.J."/>
            <person name="Xiao X.J."/>
            <person name="Hsiao Y.Y."/>
            <person name="Wu W.L."/>
            <person name="Chen Y.Y."/>
            <person name="Mitsuda N."/>
            <person name="Ohme-Takagi M."/>
            <person name="Luo Y.B."/>
            <person name="Van de Peer Y."/>
            <person name="Liu Z.J."/>
        </authorList>
    </citation>
    <scope>NUCLEOTIDE SEQUENCE [LARGE SCALE GENOMIC DNA]</scope>
    <source>
        <tissue evidence="2">The whole plant</tissue>
    </source>
</reference>
<evidence type="ECO:0000256" key="1">
    <source>
        <dbReference type="SAM" id="MobiDB-lite"/>
    </source>
</evidence>
<proteinExistence type="predicted"/>
<keyword evidence="3" id="KW-1185">Reference proteome</keyword>
<sequence>MRRFQLREMERRSGGVSRVENREGCGICREEMEDSHDIRTGSAPFAENGPVASGGISAGFVQALEKLLKDVAGKFATSDEAQLGRYPTLARLKEAYDEHPAFIAALPTNQPDAPTSS</sequence>
<feature type="region of interest" description="Disordered" evidence="1">
    <location>
        <begin position="1"/>
        <end position="21"/>
    </location>
</feature>
<dbReference type="SUPFAM" id="SSF47616">
    <property type="entry name" value="GST C-terminal domain-like"/>
    <property type="match status" value="1"/>
</dbReference>
<protein>
    <submittedName>
        <fullName evidence="2">Glutathione S-transferase Z1</fullName>
    </submittedName>
</protein>
<evidence type="ECO:0000313" key="2">
    <source>
        <dbReference type="EMBL" id="PKU66240.1"/>
    </source>
</evidence>
<organism evidence="2 3">
    <name type="scientific">Dendrobium catenatum</name>
    <dbReference type="NCBI Taxonomy" id="906689"/>
    <lineage>
        <taxon>Eukaryota</taxon>
        <taxon>Viridiplantae</taxon>
        <taxon>Streptophyta</taxon>
        <taxon>Embryophyta</taxon>
        <taxon>Tracheophyta</taxon>
        <taxon>Spermatophyta</taxon>
        <taxon>Magnoliopsida</taxon>
        <taxon>Liliopsida</taxon>
        <taxon>Asparagales</taxon>
        <taxon>Orchidaceae</taxon>
        <taxon>Epidendroideae</taxon>
        <taxon>Malaxideae</taxon>
        <taxon>Dendrobiinae</taxon>
        <taxon>Dendrobium</taxon>
    </lineage>
</organism>
<name>A0A2I0VS53_9ASPA</name>
<dbReference type="AlphaFoldDB" id="A0A2I0VS53"/>